<evidence type="ECO:0000313" key="2">
    <source>
        <dbReference type="EMBL" id="CEL99365.1"/>
    </source>
</evidence>
<sequence>MANPAAVLLLSQYFAEKRRQREIEKETEMGGLSMSRRVSCVTPASRRGSSRFEASRRSSRVSVRGTASRRSISSARVPTTPSSRSDINGVMRPITCRPVVSLFSSQTSTLPIPTLPLPPMLADSDQASPSMADLPKPESPHQGWTGEMSTYTPMRRLTTSKATSKEASRVSSRKRLSFVDHPAVTDTDGSMSVSPTPSVAAVPIRQRQFGRVSWSPSLHVEEHPTTQPVRLADTVADKHDESIQ</sequence>
<dbReference type="EMBL" id="CDMY01000279">
    <property type="protein sequence ID" value="CEL99365.1"/>
    <property type="molecule type" value="Genomic_DNA"/>
</dbReference>
<dbReference type="InParanoid" id="A0A0G4EQ01"/>
<accession>A0A0G4EQ01</accession>
<feature type="compositionally biased region" description="Polar residues" evidence="1">
    <location>
        <begin position="72"/>
        <end position="86"/>
    </location>
</feature>
<keyword evidence="3" id="KW-1185">Reference proteome</keyword>
<feature type="region of interest" description="Disordered" evidence="1">
    <location>
        <begin position="25"/>
        <end position="89"/>
    </location>
</feature>
<gene>
    <name evidence="2" type="ORF">Vbra_2986</name>
</gene>
<dbReference type="VEuPathDB" id="CryptoDB:Vbra_2986"/>
<proteinExistence type="predicted"/>
<dbReference type="AlphaFoldDB" id="A0A0G4EQ01"/>
<feature type="region of interest" description="Disordered" evidence="1">
    <location>
        <begin position="215"/>
        <end position="244"/>
    </location>
</feature>
<protein>
    <submittedName>
        <fullName evidence="2">Uncharacterized protein</fullName>
    </submittedName>
</protein>
<evidence type="ECO:0000256" key="1">
    <source>
        <dbReference type="SAM" id="MobiDB-lite"/>
    </source>
</evidence>
<reference evidence="2 3" key="1">
    <citation type="submission" date="2014-11" db="EMBL/GenBank/DDBJ databases">
        <authorList>
            <person name="Zhu J."/>
            <person name="Qi W."/>
            <person name="Song R."/>
        </authorList>
    </citation>
    <scope>NUCLEOTIDE SEQUENCE [LARGE SCALE GENOMIC DNA]</scope>
</reference>
<feature type="compositionally biased region" description="Low complexity" evidence="1">
    <location>
        <begin position="60"/>
        <end position="71"/>
    </location>
</feature>
<dbReference type="Proteomes" id="UP000041254">
    <property type="component" value="Unassembled WGS sequence"/>
</dbReference>
<evidence type="ECO:0000313" key="3">
    <source>
        <dbReference type="Proteomes" id="UP000041254"/>
    </source>
</evidence>
<organism evidence="2 3">
    <name type="scientific">Vitrella brassicaformis (strain CCMP3155)</name>
    <dbReference type="NCBI Taxonomy" id="1169540"/>
    <lineage>
        <taxon>Eukaryota</taxon>
        <taxon>Sar</taxon>
        <taxon>Alveolata</taxon>
        <taxon>Colpodellida</taxon>
        <taxon>Vitrellaceae</taxon>
        <taxon>Vitrella</taxon>
    </lineage>
</organism>
<name>A0A0G4EQ01_VITBC</name>
<feature type="region of interest" description="Disordered" evidence="1">
    <location>
        <begin position="114"/>
        <end position="148"/>
    </location>
</feature>
<feature type="compositionally biased region" description="Basic and acidic residues" evidence="1">
    <location>
        <begin position="235"/>
        <end position="244"/>
    </location>
</feature>